<comment type="caution">
    <text evidence="1">The sequence shown here is derived from an EMBL/GenBank/DDBJ whole genome shotgun (WGS) entry which is preliminary data.</text>
</comment>
<name>A0A3E1K4U1_9GAMM</name>
<evidence type="ECO:0008006" key="3">
    <source>
        <dbReference type="Google" id="ProtNLM"/>
    </source>
</evidence>
<accession>A0A3E1K4U1</accession>
<dbReference type="Proteomes" id="UP000260351">
    <property type="component" value="Unassembled WGS sequence"/>
</dbReference>
<evidence type="ECO:0000313" key="2">
    <source>
        <dbReference type="Proteomes" id="UP000260351"/>
    </source>
</evidence>
<sequence length="88" mass="9977">MPRLRILQAAAEEAEAAIAWYESERRGLGADFAVCVERALDLLEDGLIPLLPLPGESGRVLERGEELIVVAFAHHSRKPRYWRARNKR</sequence>
<gene>
    <name evidence="1" type="ORF">DZC52_15180</name>
</gene>
<organism evidence="1 2">
    <name type="scientific">Wenzhouxiangella sediminis</name>
    <dbReference type="NCBI Taxonomy" id="1792836"/>
    <lineage>
        <taxon>Bacteria</taxon>
        <taxon>Pseudomonadati</taxon>
        <taxon>Pseudomonadota</taxon>
        <taxon>Gammaproteobacteria</taxon>
        <taxon>Chromatiales</taxon>
        <taxon>Wenzhouxiangellaceae</taxon>
        <taxon>Wenzhouxiangella</taxon>
    </lineage>
</organism>
<evidence type="ECO:0000313" key="1">
    <source>
        <dbReference type="EMBL" id="RFF28920.1"/>
    </source>
</evidence>
<keyword evidence="2" id="KW-1185">Reference proteome</keyword>
<dbReference type="AlphaFoldDB" id="A0A3E1K4U1"/>
<dbReference type="EMBL" id="QUZK01000053">
    <property type="protein sequence ID" value="RFF28920.1"/>
    <property type="molecule type" value="Genomic_DNA"/>
</dbReference>
<reference evidence="1 2" key="1">
    <citation type="submission" date="2018-08" db="EMBL/GenBank/DDBJ databases">
        <title>Wenzhouxiangella salilacus sp. nov., a novel bacterium isolated from a saline lake in Xinjiang Province, China.</title>
        <authorList>
            <person name="Han S."/>
        </authorList>
    </citation>
    <scope>NUCLEOTIDE SEQUENCE [LARGE SCALE GENOMIC DNA]</scope>
    <source>
        <strain evidence="1 2">XDB06</strain>
    </source>
</reference>
<protein>
    <recommendedName>
        <fullName evidence="3">Type II toxin-antitoxin system RelE/ParE family toxin</fullName>
    </recommendedName>
</protein>
<dbReference type="OrthoDB" id="9809155at2"/>
<proteinExistence type="predicted"/>